<keyword evidence="3" id="KW-1185">Reference proteome</keyword>
<dbReference type="Proteomes" id="UP001570071">
    <property type="component" value="Unassembled WGS sequence"/>
</dbReference>
<accession>A0ABV4N4R9</accession>
<organism evidence="2 3">
    <name type="scientific">Vibrio pomeroyi</name>
    <dbReference type="NCBI Taxonomy" id="198832"/>
    <lineage>
        <taxon>Bacteria</taxon>
        <taxon>Pseudomonadati</taxon>
        <taxon>Pseudomonadota</taxon>
        <taxon>Gammaproteobacteria</taxon>
        <taxon>Vibrionales</taxon>
        <taxon>Vibrionaceae</taxon>
        <taxon>Vibrio</taxon>
    </lineage>
</organism>
<proteinExistence type="predicted"/>
<protein>
    <submittedName>
        <fullName evidence="2">DUF2798 domain-containing protein</fullName>
    </submittedName>
</protein>
<evidence type="ECO:0000256" key="1">
    <source>
        <dbReference type="SAM" id="Phobius"/>
    </source>
</evidence>
<sequence>MSIIMSGGMSLAMALLHGSFFDALSNWPTAWFTSFWVALPLSILVVPITKRVVDFFLNYSA</sequence>
<keyword evidence="1" id="KW-1133">Transmembrane helix</keyword>
<dbReference type="RefSeq" id="WP_372046197.1">
    <property type="nucleotide sequence ID" value="NZ_JBFSSG010000129.1"/>
</dbReference>
<dbReference type="InterPro" id="IPR021529">
    <property type="entry name" value="DUF2798"/>
</dbReference>
<name>A0ABV4N4R9_9VIBR</name>
<dbReference type="Pfam" id="PF11391">
    <property type="entry name" value="DUF2798"/>
    <property type="match status" value="1"/>
</dbReference>
<evidence type="ECO:0000313" key="3">
    <source>
        <dbReference type="Proteomes" id="UP001570071"/>
    </source>
</evidence>
<reference evidence="2 3" key="1">
    <citation type="journal article" date="2024" name="ISME J.">
        <title>Tailless and filamentous prophages are predominant in marine Vibrio.</title>
        <authorList>
            <person name="Steensen K."/>
            <person name="Seneca J."/>
            <person name="Bartlau N."/>
            <person name="Yu X.A."/>
            <person name="Hussain F.A."/>
            <person name="Polz M.F."/>
        </authorList>
    </citation>
    <scope>NUCLEOTIDE SEQUENCE [LARGE SCALE GENOMIC DNA]</scope>
    <source>
        <strain evidence="2 3">10N.239.312.F12</strain>
    </source>
</reference>
<evidence type="ECO:0000313" key="2">
    <source>
        <dbReference type="EMBL" id="MEZ8724480.1"/>
    </source>
</evidence>
<feature type="transmembrane region" description="Helical" evidence="1">
    <location>
        <begin position="31"/>
        <end position="49"/>
    </location>
</feature>
<dbReference type="EMBL" id="JBFSSG010000129">
    <property type="protein sequence ID" value="MEZ8724480.1"/>
    <property type="molecule type" value="Genomic_DNA"/>
</dbReference>
<gene>
    <name evidence="2" type="ORF">AB6D66_25780</name>
</gene>
<keyword evidence="1" id="KW-0812">Transmembrane</keyword>
<keyword evidence="1" id="KW-0472">Membrane</keyword>
<comment type="caution">
    <text evidence="2">The sequence shown here is derived from an EMBL/GenBank/DDBJ whole genome shotgun (WGS) entry which is preliminary data.</text>
</comment>